<accession>A0A0E9QIK7</accession>
<evidence type="ECO:0000313" key="1">
    <source>
        <dbReference type="EMBL" id="JAH16190.1"/>
    </source>
</evidence>
<reference evidence="1" key="1">
    <citation type="submission" date="2014-11" db="EMBL/GenBank/DDBJ databases">
        <authorList>
            <person name="Amaro Gonzalez C."/>
        </authorList>
    </citation>
    <scope>NUCLEOTIDE SEQUENCE</scope>
</reference>
<name>A0A0E9QIK7_ANGAN</name>
<protein>
    <submittedName>
        <fullName evidence="1">Uncharacterized protein</fullName>
    </submittedName>
</protein>
<organism evidence="1">
    <name type="scientific">Anguilla anguilla</name>
    <name type="common">European freshwater eel</name>
    <name type="synonym">Muraena anguilla</name>
    <dbReference type="NCBI Taxonomy" id="7936"/>
    <lineage>
        <taxon>Eukaryota</taxon>
        <taxon>Metazoa</taxon>
        <taxon>Chordata</taxon>
        <taxon>Craniata</taxon>
        <taxon>Vertebrata</taxon>
        <taxon>Euteleostomi</taxon>
        <taxon>Actinopterygii</taxon>
        <taxon>Neopterygii</taxon>
        <taxon>Teleostei</taxon>
        <taxon>Anguilliformes</taxon>
        <taxon>Anguillidae</taxon>
        <taxon>Anguilla</taxon>
    </lineage>
</organism>
<reference evidence="1" key="2">
    <citation type="journal article" date="2015" name="Fish Shellfish Immunol.">
        <title>Early steps in the European eel (Anguilla anguilla)-Vibrio vulnificus interaction in the gills: Role of the RtxA13 toxin.</title>
        <authorList>
            <person name="Callol A."/>
            <person name="Pajuelo D."/>
            <person name="Ebbesson L."/>
            <person name="Teles M."/>
            <person name="MacKenzie S."/>
            <person name="Amaro C."/>
        </authorList>
    </citation>
    <scope>NUCLEOTIDE SEQUENCE</scope>
</reference>
<proteinExistence type="predicted"/>
<sequence length="36" mass="3981">MSYICLLTVPVGCFKSKQKTGGQMITICAMFHVSQE</sequence>
<dbReference type="AlphaFoldDB" id="A0A0E9QIK7"/>
<dbReference type="EMBL" id="GBXM01092387">
    <property type="protein sequence ID" value="JAH16190.1"/>
    <property type="molecule type" value="Transcribed_RNA"/>
</dbReference>